<gene>
    <name evidence="2" type="ORF">AVDCRST_MAG87-3514</name>
</gene>
<name>A0A6J4VNI8_9BACT</name>
<dbReference type="EMBL" id="CADCWJ010000770">
    <property type="protein sequence ID" value="CAA9582325.1"/>
    <property type="molecule type" value="Genomic_DNA"/>
</dbReference>
<evidence type="ECO:0000256" key="1">
    <source>
        <dbReference type="SAM" id="MobiDB-lite"/>
    </source>
</evidence>
<dbReference type="AlphaFoldDB" id="A0A6J4VNI8"/>
<protein>
    <submittedName>
        <fullName evidence="2">Uncharacterized protein</fullName>
    </submittedName>
</protein>
<feature type="region of interest" description="Disordered" evidence="1">
    <location>
        <begin position="1"/>
        <end position="54"/>
    </location>
</feature>
<organism evidence="2">
    <name type="scientific">uncultured Thermomicrobiales bacterium</name>
    <dbReference type="NCBI Taxonomy" id="1645740"/>
    <lineage>
        <taxon>Bacteria</taxon>
        <taxon>Pseudomonadati</taxon>
        <taxon>Thermomicrobiota</taxon>
        <taxon>Thermomicrobia</taxon>
        <taxon>Thermomicrobiales</taxon>
        <taxon>environmental samples</taxon>
    </lineage>
</organism>
<reference evidence="2" key="1">
    <citation type="submission" date="2020-02" db="EMBL/GenBank/DDBJ databases">
        <authorList>
            <person name="Meier V. D."/>
        </authorList>
    </citation>
    <scope>NUCLEOTIDE SEQUENCE</scope>
    <source>
        <strain evidence="2">AVDCRST_MAG87</strain>
    </source>
</reference>
<accession>A0A6J4VNI8</accession>
<proteinExistence type="predicted"/>
<feature type="compositionally biased region" description="Polar residues" evidence="1">
    <location>
        <begin position="43"/>
        <end position="52"/>
    </location>
</feature>
<sequence>MAGMSGGRASTADPQPSPTSGALRHQLGRRPEGYSVLADTVPRETSSVSASGGTLRGWRRGALRYHSVRHVSPCTGSVFVTGTASAAVRNDSVKSGSD</sequence>
<evidence type="ECO:0000313" key="2">
    <source>
        <dbReference type="EMBL" id="CAA9582325.1"/>
    </source>
</evidence>